<dbReference type="Pfam" id="PF00406">
    <property type="entry name" value="ADK"/>
    <property type="match status" value="1"/>
</dbReference>
<dbReference type="GO" id="GO:0006225">
    <property type="term" value="P:UDP biosynthetic process"/>
    <property type="evidence" value="ECO:0000318"/>
    <property type="project" value="GO_Central"/>
</dbReference>
<name>A0A2C9WFM0_MANES</name>
<gene>
    <name evidence="10" type="ORF">MANES_02G200000v8</name>
</gene>
<dbReference type="GO" id="GO:0005524">
    <property type="term" value="F:ATP binding"/>
    <property type="evidence" value="ECO:0007669"/>
    <property type="project" value="UniProtKB-KW"/>
</dbReference>
<evidence type="ECO:0000256" key="4">
    <source>
        <dbReference type="ARBA" id="ARBA00022741"/>
    </source>
</evidence>
<dbReference type="Gramene" id="Manes.02G200000.1.v8.1">
    <property type="protein sequence ID" value="Manes.02G200000.1.v8.1.CDS"/>
    <property type="gene ID" value="Manes.02G200000.v8.1"/>
</dbReference>
<keyword evidence="6" id="KW-0067">ATP-binding</keyword>
<keyword evidence="3 9" id="KW-0808">Transferase</keyword>
<dbReference type="GO" id="GO:0006207">
    <property type="term" value="P:'de novo' pyrimidine nucleobase biosynthetic process"/>
    <property type="evidence" value="ECO:0007669"/>
    <property type="project" value="InterPro"/>
</dbReference>
<comment type="caution">
    <text evidence="10">The sequence shown here is derived from an EMBL/GenBank/DDBJ whole genome shotgun (WGS) entry which is preliminary data.</text>
</comment>
<dbReference type="OrthoDB" id="439792at2759"/>
<evidence type="ECO:0000313" key="11">
    <source>
        <dbReference type="Proteomes" id="UP000091857"/>
    </source>
</evidence>
<protein>
    <recommendedName>
        <fullName evidence="2">adenylate kinase</fullName>
        <ecNumber evidence="2">2.7.4.3</ecNumber>
    </recommendedName>
    <alternativeName>
        <fullName evidence="7">ATP:AMP phosphotransferase</fullName>
    </alternativeName>
</protein>
<evidence type="ECO:0000256" key="1">
    <source>
        <dbReference type="ARBA" id="ARBA00007220"/>
    </source>
</evidence>
<accession>A0A2C9WFM0</accession>
<dbReference type="HAMAP" id="MF_00235">
    <property type="entry name" value="Adenylate_kinase_Adk"/>
    <property type="match status" value="1"/>
</dbReference>
<dbReference type="AlphaFoldDB" id="A0A2C9WFM0"/>
<dbReference type="STRING" id="3983.A0A2C9WFM0"/>
<dbReference type="GO" id="GO:0046705">
    <property type="term" value="P:CDP biosynthetic process"/>
    <property type="evidence" value="ECO:0000318"/>
    <property type="project" value="GO_Central"/>
</dbReference>
<dbReference type="GO" id="GO:0033862">
    <property type="term" value="F:UMP kinase activity"/>
    <property type="evidence" value="ECO:0000318"/>
    <property type="project" value="GO_Central"/>
</dbReference>
<dbReference type="PANTHER" id="PTHR23359">
    <property type="entry name" value="NUCLEOTIDE KINASE"/>
    <property type="match status" value="1"/>
</dbReference>
<evidence type="ECO:0000256" key="6">
    <source>
        <dbReference type="ARBA" id="ARBA00022840"/>
    </source>
</evidence>
<evidence type="ECO:0000256" key="3">
    <source>
        <dbReference type="ARBA" id="ARBA00022679"/>
    </source>
</evidence>
<dbReference type="Proteomes" id="UP000091857">
    <property type="component" value="Chromosome 2"/>
</dbReference>
<evidence type="ECO:0000313" key="10">
    <source>
        <dbReference type="EMBL" id="OAY58696.1"/>
    </source>
</evidence>
<evidence type="ECO:0000256" key="2">
    <source>
        <dbReference type="ARBA" id="ARBA00012955"/>
    </source>
</evidence>
<dbReference type="InterPro" id="IPR000850">
    <property type="entry name" value="Adenylat/UMP-CMP_kin"/>
</dbReference>
<reference evidence="11" key="1">
    <citation type="journal article" date="2016" name="Nat. Biotechnol.">
        <title>Sequencing wild and cultivated cassava and related species reveals extensive interspecific hybridization and genetic diversity.</title>
        <authorList>
            <person name="Bredeson J.V."/>
            <person name="Lyons J.B."/>
            <person name="Prochnik S.E."/>
            <person name="Wu G.A."/>
            <person name="Ha C.M."/>
            <person name="Edsinger-Gonzales E."/>
            <person name="Grimwood J."/>
            <person name="Schmutz J."/>
            <person name="Rabbi I.Y."/>
            <person name="Egesi C."/>
            <person name="Nauluvula P."/>
            <person name="Lebot V."/>
            <person name="Ndunguru J."/>
            <person name="Mkamilo G."/>
            <person name="Bart R.S."/>
            <person name="Setter T.L."/>
            <person name="Gleadow R.M."/>
            <person name="Kulakow P."/>
            <person name="Ferguson M.E."/>
            <person name="Rounsley S."/>
            <person name="Rokhsar D.S."/>
        </authorList>
    </citation>
    <scope>NUCLEOTIDE SEQUENCE [LARGE SCALE GENOMIC DNA]</scope>
    <source>
        <strain evidence="11">cv. AM560-2</strain>
    </source>
</reference>
<comment type="similarity">
    <text evidence="1 9">Belongs to the adenylate kinase family.</text>
</comment>
<evidence type="ECO:0000256" key="9">
    <source>
        <dbReference type="RuleBase" id="RU003330"/>
    </source>
</evidence>
<dbReference type="InterPro" id="IPR027417">
    <property type="entry name" value="P-loop_NTPase"/>
</dbReference>
<dbReference type="GO" id="GO:0004017">
    <property type="term" value="F:AMP kinase activity"/>
    <property type="evidence" value="ECO:0007669"/>
    <property type="project" value="UniProtKB-EC"/>
</dbReference>
<dbReference type="SUPFAM" id="SSF52540">
    <property type="entry name" value="P-loop containing nucleoside triphosphate hydrolases"/>
    <property type="match status" value="1"/>
</dbReference>
<evidence type="ECO:0000256" key="5">
    <source>
        <dbReference type="ARBA" id="ARBA00022777"/>
    </source>
</evidence>
<dbReference type="CDD" id="cd01428">
    <property type="entry name" value="ADK"/>
    <property type="match status" value="1"/>
</dbReference>
<evidence type="ECO:0000256" key="7">
    <source>
        <dbReference type="ARBA" id="ARBA00031517"/>
    </source>
</evidence>
<organism evidence="10 11">
    <name type="scientific">Manihot esculenta</name>
    <name type="common">Cassava</name>
    <name type="synonym">Jatropha manihot</name>
    <dbReference type="NCBI Taxonomy" id="3983"/>
    <lineage>
        <taxon>Eukaryota</taxon>
        <taxon>Viridiplantae</taxon>
        <taxon>Streptophyta</taxon>
        <taxon>Embryophyta</taxon>
        <taxon>Tracheophyta</taxon>
        <taxon>Spermatophyta</taxon>
        <taxon>Magnoliopsida</taxon>
        <taxon>eudicotyledons</taxon>
        <taxon>Gunneridae</taxon>
        <taxon>Pentapetalae</taxon>
        <taxon>rosids</taxon>
        <taxon>fabids</taxon>
        <taxon>Malpighiales</taxon>
        <taxon>Euphorbiaceae</taxon>
        <taxon>Crotonoideae</taxon>
        <taxon>Manihoteae</taxon>
        <taxon>Manihot</taxon>
    </lineage>
</organism>
<keyword evidence="11" id="KW-1185">Reference proteome</keyword>
<dbReference type="EMBL" id="CM004388">
    <property type="protein sequence ID" value="OAY58696.1"/>
    <property type="molecule type" value="Genomic_DNA"/>
</dbReference>
<dbReference type="GO" id="GO:0005737">
    <property type="term" value="C:cytoplasm"/>
    <property type="evidence" value="ECO:0000318"/>
    <property type="project" value="GO_Central"/>
</dbReference>
<comment type="catalytic activity">
    <reaction evidence="8">
        <text>UMP + ATP = UDP + ADP</text>
        <dbReference type="Rhea" id="RHEA:24400"/>
        <dbReference type="ChEBI" id="CHEBI:30616"/>
        <dbReference type="ChEBI" id="CHEBI:57865"/>
        <dbReference type="ChEBI" id="CHEBI:58223"/>
        <dbReference type="ChEBI" id="CHEBI:456216"/>
        <dbReference type="EC" id="2.7.4.14"/>
    </reaction>
</comment>
<dbReference type="PRINTS" id="PR00094">
    <property type="entry name" value="ADENYLTKNASE"/>
</dbReference>
<proteinExistence type="inferred from homology"/>
<keyword evidence="4" id="KW-0547">Nucleotide-binding</keyword>
<sequence>MGDIKKETTEMVIGKQATETVTVDKTANEIVLENLTTESVSVKETMDEILSEKKTEENVEEGETKDAVTVPEETAKDAVTVPEETAKETNKEKKLVVVFVLGGPGGGKSTQCAKIAQEVGYTHLSSGDLLRQTIKSDLENGPMIEAMIREGKSVPPGITMEILQKAMVKSGNDKFILDGFPRDEEIRKAFEAATKTEPELVLFFDCSEEERERRILSREQGRVDDNAESLRKRFRYFQEHTLPVVEYYRARGLVLQIDAGRSEKDVFETLKSILGPSTARLVEEEQEPNIAEIEREISGLRV</sequence>
<dbReference type="Gramene" id="Manes.02G200000.2.v8.1">
    <property type="protein sequence ID" value="Manes.02G200000.2.v8.1.CDS"/>
    <property type="gene ID" value="Manes.02G200000.v8.1"/>
</dbReference>
<dbReference type="GO" id="GO:0005634">
    <property type="term" value="C:nucleus"/>
    <property type="evidence" value="ECO:0000318"/>
    <property type="project" value="GO_Central"/>
</dbReference>
<dbReference type="InterPro" id="IPR006266">
    <property type="entry name" value="UMP_CMP_kinase"/>
</dbReference>
<keyword evidence="5 9" id="KW-0418">Kinase</keyword>
<dbReference type="EC" id="2.7.4.3" evidence="2"/>
<evidence type="ECO:0000256" key="8">
    <source>
        <dbReference type="ARBA" id="ARBA00048116"/>
    </source>
</evidence>
<dbReference type="Gene3D" id="3.40.50.300">
    <property type="entry name" value="P-loop containing nucleotide triphosphate hydrolases"/>
    <property type="match status" value="1"/>
</dbReference>
<dbReference type="NCBIfam" id="TIGR01359">
    <property type="entry name" value="UMP_CMP_kin_fam"/>
    <property type="match status" value="1"/>
</dbReference>